<comment type="caution">
    <text evidence="2">The sequence shown here is derived from an EMBL/GenBank/DDBJ whole genome shotgun (WGS) entry which is preliminary data.</text>
</comment>
<feature type="transmembrane region" description="Helical" evidence="1">
    <location>
        <begin position="136"/>
        <end position="153"/>
    </location>
</feature>
<organism evidence="2 3">
    <name type="scientific">Thalassotalea loyana</name>
    <dbReference type="NCBI Taxonomy" id="280483"/>
    <lineage>
        <taxon>Bacteria</taxon>
        <taxon>Pseudomonadati</taxon>
        <taxon>Pseudomonadota</taxon>
        <taxon>Gammaproteobacteria</taxon>
        <taxon>Alteromonadales</taxon>
        <taxon>Colwelliaceae</taxon>
        <taxon>Thalassotalea</taxon>
    </lineage>
</organism>
<sequence length="165" mass="18822">MDTLDVHETEQPLKIGGWLIVVAIGVVLSPMRSLMLMSTTYPDIFMDGTWEALTVVGNPAYSPMWAPLILGEMLINVVFFCLGLYLAYLFFTKKVTLPRWYFGLALSSSLFILIDAYVISIVIPDTAMFDSETQKEFFRSLVSLFIWSPYLFYSQRAKDTFIQAK</sequence>
<evidence type="ECO:0000313" key="3">
    <source>
        <dbReference type="Proteomes" id="UP001157134"/>
    </source>
</evidence>
<evidence type="ECO:0008006" key="4">
    <source>
        <dbReference type="Google" id="ProtNLM"/>
    </source>
</evidence>
<evidence type="ECO:0000256" key="1">
    <source>
        <dbReference type="SAM" id="Phobius"/>
    </source>
</evidence>
<dbReference type="Pfam" id="PF10754">
    <property type="entry name" value="DUF2569"/>
    <property type="match status" value="1"/>
</dbReference>
<keyword evidence="1" id="KW-0472">Membrane</keyword>
<keyword evidence="1" id="KW-1133">Transmembrane helix</keyword>
<accession>A0ABQ6HAQ2</accession>
<feature type="transmembrane region" description="Helical" evidence="1">
    <location>
        <begin position="100"/>
        <end position="124"/>
    </location>
</feature>
<gene>
    <name evidence="2" type="ORF">tloyanaT_14550</name>
</gene>
<proteinExistence type="predicted"/>
<keyword evidence="3" id="KW-1185">Reference proteome</keyword>
<dbReference type="EMBL" id="BSSV01000002">
    <property type="protein sequence ID" value="GLX85203.1"/>
    <property type="molecule type" value="Genomic_DNA"/>
</dbReference>
<dbReference type="InterPro" id="IPR019690">
    <property type="entry name" value="DUF2569"/>
</dbReference>
<name>A0ABQ6HAQ2_9GAMM</name>
<evidence type="ECO:0000313" key="2">
    <source>
        <dbReference type="EMBL" id="GLX85203.1"/>
    </source>
</evidence>
<protein>
    <recommendedName>
        <fullName evidence="4">DUF2569 domain-containing protein</fullName>
    </recommendedName>
</protein>
<feature type="transmembrane region" description="Helical" evidence="1">
    <location>
        <begin position="64"/>
        <end position="88"/>
    </location>
</feature>
<feature type="transmembrane region" description="Helical" evidence="1">
    <location>
        <begin position="12"/>
        <end position="31"/>
    </location>
</feature>
<keyword evidence="1" id="KW-0812">Transmembrane</keyword>
<dbReference type="Proteomes" id="UP001157134">
    <property type="component" value="Unassembled WGS sequence"/>
</dbReference>
<dbReference type="RefSeq" id="WP_284297077.1">
    <property type="nucleotide sequence ID" value="NZ_BSSV01000002.1"/>
</dbReference>
<reference evidence="2 3" key="1">
    <citation type="submission" date="2023-03" db="EMBL/GenBank/DDBJ databases">
        <title>Thalassotalea loyana LMG 22536T draft genome sequence.</title>
        <authorList>
            <person name="Sawabe T."/>
        </authorList>
    </citation>
    <scope>NUCLEOTIDE SEQUENCE [LARGE SCALE GENOMIC DNA]</scope>
    <source>
        <strain evidence="2 3">LMG 22536</strain>
    </source>
</reference>